<keyword evidence="4" id="KW-0067">ATP-binding</keyword>
<dbReference type="PANTHER" id="PTHR39560:SF1">
    <property type="entry name" value="PROTEIN ADENYLYLTRANSFERASE FIC-RELATED"/>
    <property type="match status" value="1"/>
</dbReference>
<dbReference type="InterPro" id="IPR036597">
    <property type="entry name" value="Fido-like_dom_sf"/>
</dbReference>
<evidence type="ECO:0000256" key="6">
    <source>
        <dbReference type="ARBA" id="ARBA00047939"/>
    </source>
</evidence>
<evidence type="ECO:0000256" key="4">
    <source>
        <dbReference type="ARBA" id="ARBA00022840"/>
    </source>
</evidence>
<protein>
    <recommendedName>
        <fullName evidence="5">protein adenylyltransferase</fullName>
        <ecNumber evidence="5">2.7.7.108</ecNumber>
    </recommendedName>
</protein>
<accession>A0ABW1JZC1</accession>
<keyword evidence="2" id="KW-0548">Nucleotidyltransferase</keyword>
<keyword evidence="3" id="KW-0547">Nucleotide-binding</keyword>
<organism evidence="9 10">
    <name type="scientific">Nocardia lasii</name>
    <dbReference type="NCBI Taxonomy" id="1616107"/>
    <lineage>
        <taxon>Bacteria</taxon>
        <taxon>Bacillati</taxon>
        <taxon>Actinomycetota</taxon>
        <taxon>Actinomycetes</taxon>
        <taxon>Mycobacteriales</taxon>
        <taxon>Nocardiaceae</taxon>
        <taxon>Nocardia</taxon>
    </lineage>
</organism>
<dbReference type="PROSITE" id="PS51459">
    <property type="entry name" value="FIDO"/>
    <property type="match status" value="1"/>
</dbReference>
<comment type="catalytic activity">
    <reaction evidence="7">
        <text>L-tyrosyl-[protein] + ATP = O-(5'-adenylyl)-L-tyrosyl-[protein] + diphosphate</text>
        <dbReference type="Rhea" id="RHEA:54288"/>
        <dbReference type="Rhea" id="RHEA-COMP:10136"/>
        <dbReference type="Rhea" id="RHEA-COMP:13846"/>
        <dbReference type="ChEBI" id="CHEBI:30616"/>
        <dbReference type="ChEBI" id="CHEBI:33019"/>
        <dbReference type="ChEBI" id="CHEBI:46858"/>
        <dbReference type="ChEBI" id="CHEBI:83624"/>
        <dbReference type="EC" id="2.7.7.108"/>
    </reaction>
</comment>
<dbReference type="Pfam" id="PF02661">
    <property type="entry name" value="Fic"/>
    <property type="match status" value="1"/>
</dbReference>
<dbReference type="EMBL" id="JBHSQN010000015">
    <property type="protein sequence ID" value="MFC6013773.1"/>
    <property type="molecule type" value="Genomic_DNA"/>
</dbReference>
<evidence type="ECO:0000256" key="2">
    <source>
        <dbReference type="ARBA" id="ARBA00022695"/>
    </source>
</evidence>
<feature type="domain" description="Fido" evidence="8">
    <location>
        <begin position="50"/>
        <end position="189"/>
    </location>
</feature>
<comment type="caution">
    <text evidence="9">The sequence shown here is derived from an EMBL/GenBank/DDBJ whole genome shotgun (WGS) entry which is preliminary data.</text>
</comment>
<evidence type="ECO:0000256" key="5">
    <source>
        <dbReference type="ARBA" id="ARBA00034531"/>
    </source>
</evidence>
<dbReference type="RefSeq" id="WP_378608907.1">
    <property type="nucleotide sequence ID" value="NZ_JBHSQN010000015.1"/>
</dbReference>
<reference evidence="10" key="1">
    <citation type="journal article" date="2019" name="Int. J. Syst. Evol. Microbiol.">
        <title>The Global Catalogue of Microorganisms (GCM) 10K type strain sequencing project: providing services to taxonomists for standard genome sequencing and annotation.</title>
        <authorList>
            <consortium name="The Broad Institute Genomics Platform"/>
            <consortium name="The Broad Institute Genome Sequencing Center for Infectious Disease"/>
            <person name="Wu L."/>
            <person name="Ma J."/>
        </authorList>
    </citation>
    <scope>NUCLEOTIDE SEQUENCE [LARGE SCALE GENOMIC DNA]</scope>
    <source>
        <strain evidence="10">CCUG 36956</strain>
    </source>
</reference>
<evidence type="ECO:0000256" key="1">
    <source>
        <dbReference type="ARBA" id="ARBA00022679"/>
    </source>
</evidence>
<evidence type="ECO:0000256" key="7">
    <source>
        <dbReference type="ARBA" id="ARBA00048696"/>
    </source>
</evidence>
<dbReference type="InterPro" id="IPR003812">
    <property type="entry name" value="Fido"/>
</dbReference>
<sequence>MTVDPYIDPESGLLRNHFGITDADTLHQVESDLSQAALVDLGIRSLPGSYDLAHLAAFHREILGDVYPWAGEVRTVGIAKSDPFCHPHHIVGYSAEVFAALSADGHLRGMNRPEFIAKLAHYLGEVNAIHPFREGNGRAQRAFFHQLGREVGWVIDWSGLDPEENVHASMASLRGDNRPMHNMLDRLVWQHG</sequence>
<name>A0ABW1JZC1_9NOCA</name>
<gene>
    <name evidence="9" type="ORF">ACFP3H_22195</name>
</gene>
<evidence type="ECO:0000313" key="9">
    <source>
        <dbReference type="EMBL" id="MFC6013773.1"/>
    </source>
</evidence>
<evidence type="ECO:0000259" key="8">
    <source>
        <dbReference type="PROSITE" id="PS51459"/>
    </source>
</evidence>
<evidence type="ECO:0000313" key="10">
    <source>
        <dbReference type="Proteomes" id="UP001596223"/>
    </source>
</evidence>
<dbReference type="Proteomes" id="UP001596223">
    <property type="component" value="Unassembled WGS sequence"/>
</dbReference>
<keyword evidence="1" id="KW-0808">Transferase</keyword>
<proteinExistence type="predicted"/>
<dbReference type="Gene3D" id="1.10.3290.10">
    <property type="entry name" value="Fido-like domain"/>
    <property type="match status" value="1"/>
</dbReference>
<dbReference type="SUPFAM" id="SSF140931">
    <property type="entry name" value="Fic-like"/>
    <property type="match status" value="1"/>
</dbReference>
<evidence type="ECO:0000256" key="3">
    <source>
        <dbReference type="ARBA" id="ARBA00022741"/>
    </source>
</evidence>
<comment type="catalytic activity">
    <reaction evidence="6">
        <text>L-threonyl-[protein] + ATP = 3-O-(5'-adenylyl)-L-threonyl-[protein] + diphosphate</text>
        <dbReference type="Rhea" id="RHEA:54292"/>
        <dbReference type="Rhea" id="RHEA-COMP:11060"/>
        <dbReference type="Rhea" id="RHEA-COMP:13847"/>
        <dbReference type="ChEBI" id="CHEBI:30013"/>
        <dbReference type="ChEBI" id="CHEBI:30616"/>
        <dbReference type="ChEBI" id="CHEBI:33019"/>
        <dbReference type="ChEBI" id="CHEBI:138113"/>
        <dbReference type="EC" id="2.7.7.108"/>
    </reaction>
</comment>
<keyword evidence="10" id="KW-1185">Reference proteome</keyword>
<dbReference type="EC" id="2.7.7.108" evidence="5"/>
<dbReference type="PANTHER" id="PTHR39560">
    <property type="entry name" value="PROTEIN ADENYLYLTRANSFERASE FIC-RELATED"/>
    <property type="match status" value="1"/>
</dbReference>